<comment type="caution">
    <text evidence="15">The sequence shown here is derived from an EMBL/GenBank/DDBJ whole genome shotgun (WGS) entry which is preliminary data.</text>
</comment>
<dbReference type="AlphaFoldDB" id="A0A8J5QWN8"/>
<dbReference type="GO" id="GO:0019905">
    <property type="term" value="F:syntaxin binding"/>
    <property type="evidence" value="ECO:0007669"/>
    <property type="project" value="TreeGrafter"/>
</dbReference>
<dbReference type="GO" id="GO:0045159">
    <property type="term" value="F:myosin II binding"/>
    <property type="evidence" value="ECO:0007669"/>
    <property type="project" value="TreeGrafter"/>
</dbReference>
<dbReference type="CDD" id="cd15873">
    <property type="entry name" value="R-SNARE_STXBP5_6"/>
    <property type="match status" value="1"/>
</dbReference>
<dbReference type="GO" id="GO:0006893">
    <property type="term" value="P:Golgi to plasma membrane transport"/>
    <property type="evidence" value="ECO:0007669"/>
    <property type="project" value="TreeGrafter"/>
</dbReference>
<evidence type="ECO:0000256" key="9">
    <source>
        <dbReference type="ARBA" id="ARBA00022927"/>
    </source>
</evidence>
<dbReference type="GO" id="GO:0005096">
    <property type="term" value="F:GTPase activator activity"/>
    <property type="evidence" value="ECO:0007669"/>
    <property type="project" value="TreeGrafter"/>
</dbReference>
<dbReference type="EMBL" id="JAAOIC020000060">
    <property type="protein sequence ID" value="KAG8035527.1"/>
    <property type="molecule type" value="Genomic_DNA"/>
</dbReference>
<evidence type="ECO:0000256" key="8">
    <source>
        <dbReference type="ARBA" id="ARBA00022737"/>
    </source>
</evidence>
<gene>
    <name evidence="15" type="ORF">G9C98_006973</name>
</gene>
<evidence type="ECO:0000256" key="5">
    <source>
        <dbReference type="ARBA" id="ARBA00022475"/>
    </source>
</evidence>
<feature type="region of interest" description="Disordered" evidence="13">
    <location>
        <begin position="40"/>
        <end position="62"/>
    </location>
</feature>
<keyword evidence="16" id="KW-1185">Reference proteome</keyword>
<dbReference type="FunFam" id="1.20.5.110:FF:000001">
    <property type="entry name" value="syntaxin-binding protein 5 isoform X1"/>
    <property type="match status" value="1"/>
</dbReference>
<name>A0A8J5QWN8_9HYME</name>
<keyword evidence="7" id="KW-0853">WD repeat</keyword>
<keyword evidence="10 12" id="KW-0175">Coiled coil</keyword>
<evidence type="ECO:0000313" key="16">
    <source>
        <dbReference type="Proteomes" id="UP000729913"/>
    </source>
</evidence>
<dbReference type="PANTHER" id="PTHR10241:SF25">
    <property type="entry name" value="TOMOSYN, ISOFORM C"/>
    <property type="match status" value="1"/>
</dbReference>
<evidence type="ECO:0000256" key="13">
    <source>
        <dbReference type="SAM" id="MobiDB-lite"/>
    </source>
</evidence>
<reference evidence="15" key="2">
    <citation type="submission" date="2021-04" db="EMBL/GenBank/DDBJ databases">
        <title>Genome-wide patterns of bracovirus chromosomal integration into multiple host tissues during parasitism.</title>
        <authorList>
            <person name="Chebbi M.A.C."/>
        </authorList>
    </citation>
    <scope>NUCLEOTIDE SEQUENCE</scope>
    <source>
        <tissue evidence="15">Whole body</tissue>
    </source>
</reference>
<dbReference type="GO" id="GO:0015031">
    <property type="term" value="P:protein transport"/>
    <property type="evidence" value="ECO:0007669"/>
    <property type="project" value="UniProtKB-KW"/>
</dbReference>
<evidence type="ECO:0000256" key="12">
    <source>
        <dbReference type="PROSITE-ProRule" id="PRU00290"/>
    </source>
</evidence>
<keyword evidence="8" id="KW-0677">Repeat</keyword>
<evidence type="ECO:0000256" key="7">
    <source>
        <dbReference type="ARBA" id="ARBA00022574"/>
    </source>
</evidence>
<evidence type="ECO:0000256" key="6">
    <source>
        <dbReference type="ARBA" id="ARBA00022490"/>
    </source>
</evidence>
<comment type="subcellular location">
    <subcellularLocation>
        <location evidence="1">Cell membrane</location>
        <topology evidence="1">Peripheral membrane protein</topology>
    </subcellularLocation>
    <subcellularLocation>
        <location evidence="2">Cytoplasm</location>
    </subcellularLocation>
</comment>
<dbReference type="GO" id="GO:0031201">
    <property type="term" value="C:SNARE complex"/>
    <property type="evidence" value="ECO:0007669"/>
    <property type="project" value="TreeGrafter"/>
</dbReference>
<evidence type="ECO:0000256" key="3">
    <source>
        <dbReference type="ARBA" id="ARBA00008070"/>
    </source>
</evidence>
<protein>
    <recommendedName>
        <fullName evidence="14">V-SNARE coiled-coil homology domain-containing protein</fullName>
    </recommendedName>
</protein>
<dbReference type="Proteomes" id="UP000729913">
    <property type="component" value="Unassembled WGS sequence"/>
</dbReference>
<dbReference type="PANTHER" id="PTHR10241">
    <property type="entry name" value="LETHAL 2 GIANT LARVAE PROTEIN"/>
    <property type="match status" value="1"/>
</dbReference>
<organism evidence="15 16">
    <name type="scientific">Cotesia typhae</name>
    <dbReference type="NCBI Taxonomy" id="2053667"/>
    <lineage>
        <taxon>Eukaryota</taxon>
        <taxon>Metazoa</taxon>
        <taxon>Ecdysozoa</taxon>
        <taxon>Arthropoda</taxon>
        <taxon>Hexapoda</taxon>
        <taxon>Insecta</taxon>
        <taxon>Pterygota</taxon>
        <taxon>Neoptera</taxon>
        <taxon>Endopterygota</taxon>
        <taxon>Hymenoptera</taxon>
        <taxon>Apocrita</taxon>
        <taxon>Ichneumonoidea</taxon>
        <taxon>Braconidae</taxon>
        <taxon>Microgastrinae</taxon>
        <taxon>Cotesia</taxon>
    </lineage>
</organism>
<keyword evidence="5" id="KW-1003">Cell membrane</keyword>
<dbReference type="PROSITE" id="PS50892">
    <property type="entry name" value="V_SNARE"/>
    <property type="match status" value="1"/>
</dbReference>
<evidence type="ECO:0000256" key="4">
    <source>
        <dbReference type="ARBA" id="ARBA00022448"/>
    </source>
</evidence>
<reference evidence="15" key="1">
    <citation type="submission" date="2020-03" db="EMBL/GenBank/DDBJ databases">
        <authorList>
            <person name="Chebbi M.A."/>
            <person name="Drezen J.M."/>
        </authorList>
    </citation>
    <scope>NUCLEOTIDE SEQUENCE</scope>
    <source>
        <tissue evidence="15">Whole body</tissue>
    </source>
</reference>
<comment type="similarity">
    <text evidence="3">Belongs to the WD repeat L(2)GL family.</text>
</comment>
<evidence type="ECO:0000259" key="14">
    <source>
        <dbReference type="PROSITE" id="PS50892"/>
    </source>
</evidence>
<evidence type="ECO:0000256" key="2">
    <source>
        <dbReference type="ARBA" id="ARBA00004496"/>
    </source>
</evidence>
<keyword evidence="6" id="KW-0963">Cytoplasm</keyword>
<keyword evidence="4" id="KW-0813">Transport</keyword>
<accession>A0A8J5QWN8</accession>
<evidence type="ECO:0000256" key="1">
    <source>
        <dbReference type="ARBA" id="ARBA00004202"/>
    </source>
</evidence>
<proteinExistence type="inferred from homology"/>
<dbReference type="InterPro" id="IPR042855">
    <property type="entry name" value="V_SNARE_CC"/>
</dbReference>
<dbReference type="GO" id="GO:0006887">
    <property type="term" value="P:exocytosis"/>
    <property type="evidence" value="ECO:0007669"/>
    <property type="project" value="TreeGrafter"/>
</dbReference>
<keyword evidence="11" id="KW-0472">Membrane</keyword>
<evidence type="ECO:0000256" key="11">
    <source>
        <dbReference type="ARBA" id="ARBA00023136"/>
    </source>
</evidence>
<sequence>MARTPPFTFNMHITKAVNMNGMCVSPTAARNVMSVSVEKCGDNNSDSNDGVNQSTNNRTLAIDGTSTSSLSTAKKSASGLNKIYEFIFRNAGRADKFDSTFQRSRSSSMSSLENISTETISCLTFADCYTKKTDVTVLPTLWIGTSSGSIQTVTTKHGIVDPMLSIWGHQLFVNGDTDQISKTICFSNRGHGLYLSSPTEIQKFSVSSEFCRSKLMKLSILSSELTEMMGDLFVTVDMPEPPKESFFKGLFGGGARSLDREELFGESSGRASRTIAKHIPGPNASTEAMRERVSTATGEVAMAHQMVMERGDKLSQLEERTARMMNESENFASSAHGLMLKYKDKKWYQL</sequence>
<evidence type="ECO:0000313" key="15">
    <source>
        <dbReference type="EMBL" id="KAG8035527.1"/>
    </source>
</evidence>
<dbReference type="OrthoDB" id="19944at2759"/>
<feature type="domain" description="V-SNARE coiled-coil homology" evidence="14">
    <location>
        <begin position="285"/>
        <end position="345"/>
    </location>
</feature>
<keyword evidence="9" id="KW-0653">Protein transport</keyword>
<dbReference type="GO" id="GO:0005886">
    <property type="term" value="C:plasma membrane"/>
    <property type="evidence" value="ECO:0007669"/>
    <property type="project" value="UniProtKB-SubCell"/>
</dbReference>
<evidence type="ECO:0000256" key="10">
    <source>
        <dbReference type="ARBA" id="ARBA00023054"/>
    </source>
</evidence>